<name>A0A174G5P3_9BACE</name>
<accession>A0A174G5P3</accession>
<gene>
    <name evidence="7" type="primary">resA_2</name>
    <name evidence="7" type="ORF">ERS852494_00235</name>
</gene>
<feature type="domain" description="Thioredoxin" evidence="6">
    <location>
        <begin position="213"/>
        <end position="359"/>
    </location>
</feature>
<keyword evidence="5" id="KW-0732">Signal</keyword>
<dbReference type="PROSITE" id="PS00194">
    <property type="entry name" value="THIOREDOXIN_1"/>
    <property type="match status" value="1"/>
</dbReference>
<keyword evidence="2" id="KW-0201">Cytochrome c-type biogenesis</keyword>
<comment type="subcellular location">
    <subcellularLocation>
        <location evidence="1">Cell envelope</location>
    </subcellularLocation>
</comment>
<dbReference type="SUPFAM" id="SSF52833">
    <property type="entry name" value="Thioredoxin-like"/>
    <property type="match status" value="1"/>
</dbReference>
<feature type="signal peptide" evidence="5">
    <location>
        <begin position="1"/>
        <end position="21"/>
    </location>
</feature>
<dbReference type="InterPro" id="IPR013766">
    <property type="entry name" value="Thioredoxin_domain"/>
</dbReference>
<evidence type="ECO:0000313" key="8">
    <source>
        <dbReference type="Proteomes" id="UP000095657"/>
    </source>
</evidence>
<sequence length="363" mass="41684">MKVNKYILLFCLLACSWNICGQNSCFHIEGTVDSKYNGALVTLFTITGNVIRSVDSTYVENGCFGFVGPEYLYEKSIISLGNYPDTVLSAELYLESGPIKVELKHNSVVCSPLTLEYQQFLDSCAEYRRQISVALKNKEDVEDMELKLCEYKYRFKKKHIHNGLGRGLLLREANDIYDPYFDELYEMLSDRDKCRGDVKSEYQIRKKGLAQQFLAGKQFMDFTLIDSLGNEKRISDYVGKNELLFLDFWASWCGPCRAQEPHLVRLYQEYKDRGFGILGISLDVNTASWLSVLAKKENLWPELCIAGKEDDKRIRELYSITGIPFGVLLDKSGKIISVVNAGWQYLKMILNEYYKADDKRSAK</sequence>
<keyword evidence="4" id="KW-0676">Redox-active center</keyword>
<dbReference type="STRING" id="47678.ERS852494_00235"/>
<dbReference type="Pfam" id="PF00578">
    <property type="entry name" value="AhpC-TSA"/>
    <property type="match status" value="1"/>
</dbReference>
<dbReference type="PANTHER" id="PTHR42852">
    <property type="entry name" value="THIOL:DISULFIDE INTERCHANGE PROTEIN DSBE"/>
    <property type="match status" value="1"/>
</dbReference>
<evidence type="ECO:0000256" key="3">
    <source>
        <dbReference type="ARBA" id="ARBA00023157"/>
    </source>
</evidence>
<dbReference type="GO" id="GO:0030313">
    <property type="term" value="C:cell envelope"/>
    <property type="evidence" value="ECO:0007669"/>
    <property type="project" value="UniProtKB-SubCell"/>
</dbReference>
<evidence type="ECO:0000313" key="7">
    <source>
        <dbReference type="EMBL" id="CUO57892.1"/>
    </source>
</evidence>
<reference evidence="7 8" key="1">
    <citation type="submission" date="2015-09" db="EMBL/GenBank/DDBJ databases">
        <authorList>
            <consortium name="Pathogen Informatics"/>
        </authorList>
    </citation>
    <scope>NUCLEOTIDE SEQUENCE [LARGE SCALE GENOMIC DNA]</scope>
    <source>
        <strain evidence="7 8">2789STDY5834880</strain>
    </source>
</reference>
<dbReference type="PANTHER" id="PTHR42852:SF6">
    <property type="entry name" value="THIOL:DISULFIDE INTERCHANGE PROTEIN DSBE"/>
    <property type="match status" value="1"/>
</dbReference>
<evidence type="ECO:0000256" key="5">
    <source>
        <dbReference type="SAM" id="SignalP"/>
    </source>
</evidence>
<dbReference type="AlphaFoldDB" id="A0A174G5P3"/>
<evidence type="ECO:0000259" key="6">
    <source>
        <dbReference type="PROSITE" id="PS51352"/>
    </source>
</evidence>
<evidence type="ECO:0000256" key="2">
    <source>
        <dbReference type="ARBA" id="ARBA00022748"/>
    </source>
</evidence>
<evidence type="ECO:0000256" key="4">
    <source>
        <dbReference type="ARBA" id="ARBA00023284"/>
    </source>
</evidence>
<proteinExistence type="predicted"/>
<dbReference type="PROSITE" id="PS51352">
    <property type="entry name" value="THIOREDOXIN_2"/>
    <property type="match status" value="1"/>
</dbReference>
<feature type="chain" id="PRO_5030023416" evidence="5">
    <location>
        <begin position="22"/>
        <end position="363"/>
    </location>
</feature>
<dbReference type="InterPro" id="IPR050553">
    <property type="entry name" value="Thioredoxin_ResA/DsbE_sf"/>
</dbReference>
<organism evidence="7 8">
    <name type="scientific">Bacteroides caccae</name>
    <dbReference type="NCBI Taxonomy" id="47678"/>
    <lineage>
        <taxon>Bacteria</taxon>
        <taxon>Pseudomonadati</taxon>
        <taxon>Bacteroidota</taxon>
        <taxon>Bacteroidia</taxon>
        <taxon>Bacteroidales</taxon>
        <taxon>Bacteroidaceae</taxon>
        <taxon>Bacteroides</taxon>
    </lineage>
</organism>
<dbReference type="RefSeq" id="WP_055169776.1">
    <property type="nucleotide sequence ID" value="NZ_CZAI01000001.1"/>
</dbReference>
<evidence type="ECO:0000256" key="1">
    <source>
        <dbReference type="ARBA" id="ARBA00004196"/>
    </source>
</evidence>
<keyword evidence="3" id="KW-1015">Disulfide bond</keyword>
<dbReference type="InterPro" id="IPR036249">
    <property type="entry name" value="Thioredoxin-like_sf"/>
</dbReference>
<dbReference type="Proteomes" id="UP000095657">
    <property type="component" value="Unassembled WGS sequence"/>
</dbReference>
<dbReference type="InterPro" id="IPR000866">
    <property type="entry name" value="AhpC/TSA"/>
</dbReference>
<dbReference type="EMBL" id="CZAI01000001">
    <property type="protein sequence ID" value="CUO57892.1"/>
    <property type="molecule type" value="Genomic_DNA"/>
</dbReference>
<dbReference type="GO" id="GO:0017004">
    <property type="term" value="P:cytochrome complex assembly"/>
    <property type="evidence" value="ECO:0007669"/>
    <property type="project" value="UniProtKB-KW"/>
</dbReference>
<dbReference type="InterPro" id="IPR017937">
    <property type="entry name" value="Thioredoxin_CS"/>
</dbReference>
<dbReference type="Gene3D" id="3.40.30.10">
    <property type="entry name" value="Glutaredoxin"/>
    <property type="match status" value="1"/>
</dbReference>
<protein>
    <submittedName>
        <fullName evidence="7">Alkyl hydroperoxide reductase</fullName>
    </submittedName>
</protein>
<dbReference type="CDD" id="cd02966">
    <property type="entry name" value="TlpA_like_family"/>
    <property type="match status" value="1"/>
</dbReference>